<dbReference type="AlphaFoldDB" id="A0A365XW82"/>
<protein>
    <submittedName>
        <fullName evidence="5">Transcriptional regulator</fullName>
    </submittedName>
</protein>
<dbReference type="InterPro" id="IPR002577">
    <property type="entry name" value="HTH_HxlR"/>
</dbReference>
<evidence type="ECO:0000256" key="3">
    <source>
        <dbReference type="ARBA" id="ARBA00023163"/>
    </source>
</evidence>
<dbReference type="EMBL" id="QFFJ01000002">
    <property type="protein sequence ID" value="RBL90338.1"/>
    <property type="molecule type" value="Genomic_DNA"/>
</dbReference>
<evidence type="ECO:0000313" key="5">
    <source>
        <dbReference type="EMBL" id="RBL90338.1"/>
    </source>
</evidence>
<keyword evidence="2" id="KW-0238">DNA-binding</keyword>
<dbReference type="Proteomes" id="UP000253410">
    <property type="component" value="Unassembled WGS sequence"/>
</dbReference>
<proteinExistence type="predicted"/>
<dbReference type="GO" id="GO:0003677">
    <property type="term" value="F:DNA binding"/>
    <property type="evidence" value="ECO:0007669"/>
    <property type="project" value="UniProtKB-KW"/>
</dbReference>
<evidence type="ECO:0000256" key="1">
    <source>
        <dbReference type="ARBA" id="ARBA00023015"/>
    </source>
</evidence>
<dbReference type="PANTHER" id="PTHR33204">
    <property type="entry name" value="TRANSCRIPTIONAL REGULATOR, MARR FAMILY"/>
    <property type="match status" value="1"/>
</dbReference>
<evidence type="ECO:0000256" key="2">
    <source>
        <dbReference type="ARBA" id="ARBA00023125"/>
    </source>
</evidence>
<name>A0A365XW82_9BACT</name>
<dbReference type="PROSITE" id="PS51118">
    <property type="entry name" value="HTH_HXLR"/>
    <property type="match status" value="1"/>
</dbReference>
<gene>
    <name evidence="5" type="ORF">DF182_28150</name>
</gene>
<accession>A0A365XW82</accession>
<evidence type="ECO:0000313" key="6">
    <source>
        <dbReference type="Proteomes" id="UP000253410"/>
    </source>
</evidence>
<dbReference type="RefSeq" id="WP_113619087.1">
    <property type="nucleotide sequence ID" value="NZ_QFFJ01000002.1"/>
</dbReference>
<keyword evidence="6" id="KW-1185">Reference proteome</keyword>
<sequence length="128" mass="14363">MYERKIPENLECGVNITAKVLGGKWKACILHGIGLGTRRPADLHRAIPEAPARVVNLHLRELEEYGIICKKIYPGFPLKVEYFLTALGESILPIVEAMDRWGNENRAAINLVSPAPMEANQDLMPEMR</sequence>
<dbReference type="OrthoDB" id="8231503at2"/>
<dbReference type="SUPFAM" id="SSF46785">
    <property type="entry name" value="Winged helix' DNA-binding domain"/>
    <property type="match status" value="1"/>
</dbReference>
<keyword evidence="3" id="KW-0804">Transcription</keyword>
<organism evidence="5 6">
    <name type="scientific">Chitinophaga flava</name>
    <dbReference type="NCBI Taxonomy" id="2259036"/>
    <lineage>
        <taxon>Bacteria</taxon>
        <taxon>Pseudomonadati</taxon>
        <taxon>Bacteroidota</taxon>
        <taxon>Chitinophagia</taxon>
        <taxon>Chitinophagales</taxon>
        <taxon>Chitinophagaceae</taxon>
        <taxon>Chitinophaga</taxon>
    </lineage>
</organism>
<keyword evidence="1" id="KW-0805">Transcription regulation</keyword>
<dbReference type="InterPro" id="IPR036388">
    <property type="entry name" value="WH-like_DNA-bd_sf"/>
</dbReference>
<dbReference type="PANTHER" id="PTHR33204:SF29">
    <property type="entry name" value="TRANSCRIPTIONAL REGULATOR"/>
    <property type="match status" value="1"/>
</dbReference>
<comment type="caution">
    <text evidence="5">The sequence shown here is derived from an EMBL/GenBank/DDBJ whole genome shotgun (WGS) entry which is preliminary data.</text>
</comment>
<feature type="domain" description="HTH hxlR-type" evidence="4">
    <location>
        <begin position="12"/>
        <end position="110"/>
    </location>
</feature>
<reference evidence="5 6" key="1">
    <citation type="submission" date="2018-05" db="EMBL/GenBank/DDBJ databases">
        <title>Chitinophaga sp. K3CV102501T nov., isolated from isolated from a monsoon evergreen broad-leaved forest soil.</title>
        <authorList>
            <person name="Lv Y."/>
        </authorList>
    </citation>
    <scope>NUCLEOTIDE SEQUENCE [LARGE SCALE GENOMIC DNA]</scope>
    <source>
        <strain evidence="5 6">GDMCC 1.1325</strain>
    </source>
</reference>
<dbReference type="Gene3D" id="1.10.10.10">
    <property type="entry name" value="Winged helix-like DNA-binding domain superfamily/Winged helix DNA-binding domain"/>
    <property type="match status" value="1"/>
</dbReference>
<dbReference type="InterPro" id="IPR036390">
    <property type="entry name" value="WH_DNA-bd_sf"/>
</dbReference>
<dbReference type="Pfam" id="PF01638">
    <property type="entry name" value="HxlR"/>
    <property type="match status" value="1"/>
</dbReference>
<evidence type="ECO:0000259" key="4">
    <source>
        <dbReference type="PROSITE" id="PS51118"/>
    </source>
</evidence>